<evidence type="ECO:0000256" key="5">
    <source>
        <dbReference type="ARBA" id="ARBA00022692"/>
    </source>
</evidence>
<dbReference type="RefSeq" id="WP_345202459.1">
    <property type="nucleotide sequence ID" value="NZ_BAABGM010000003.1"/>
</dbReference>
<dbReference type="EMBL" id="BAABGM010000003">
    <property type="protein sequence ID" value="GAA4399785.1"/>
    <property type="molecule type" value="Genomic_DNA"/>
</dbReference>
<name>A0ABP8K2Q5_9MICO</name>
<evidence type="ECO:0000313" key="10">
    <source>
        <dbReference type="Proteomes" id="UP001500945"/>
    </source>
</evidence>
<proteinExistence type="inferred from homology"/>
<dbReference type="PRINTS" id="PR00175">
    <property type="entry name" value="NAALASMPORT"/>
</dbReference>
<protein>
    <submittedName>
        <fullName evidence="9">Alanine/glycine:cation symporter family protein</fullName>
    </submittedName>
</protein>
<comment type="caution">
    <text evidence="9">The sequence shown here is derived from an EMBL/GenBank/DDBJ whole genome shotgun (WGS) entry which is preliminary data.</text>
</comment>
<reference evidence="10" key="1">
    <citation type="journal article" date="2019" name="Int. J. Syst. Evol. Microbiol.">
        <title>The Global Catalogue of Microorganisms (GCM) 10K type strain sequencing project: providing services to taxonomists for standard genome sequencing and annotation.</title>
        <authorList>
            <consortium name="The Broad Institute Genomics Platform"/>
            <consortium name="The Broad Institute Genome Sequencing Center for Infectious Disease"/>
            <person name="Wu L."/>
            <person name="Ma J."/>
        </authorList>
    </citation>
    <scope>NUCLEOTIDE SEQUENCE [LARGE SCALE GENOMIC DNA]</scope>
    <source>
        <strain evidence="10">JCM 17809</strain>
    </source>
</reference>
<evidence type="ECO:0000256" key="4">
    <source>
        <dbReference type="ARBA" id="ARBA00022475"/>
    </source>
</evidence>
<evidence type="ECO:0000256" key="3">
    <source>
        <dbReference type="ARBA" id="ARBA00022448"/>
    </source>
</evidence>
<keyword evidence="8" id="KW-0769">Symport</keyword>
<keyword evidence="5 8" id="KW-0812">Transmembrane</keyword>
<keyword evidence="3 8" id="KW-0813">Transport</keyword>
<evidence type="ECO:0000256" key="6">
    <source>
        <dbReference type="ARBA" id="ARBA00022989"/>
    </source>
</evidence>
<keyword evidence="6 8" id="KW-1133">Transmembrane helix</keyword>
<dbReference type="PANTHER" id="PTHR30330">
    <property type="entry name" value="AGSS FAMILY TRANSPORTER, SODIUM-ALANINE"/>
    <property type="match status" value="1"/>
</dbReference>
<dbReference type="NCBIfam" id="TIGR00835">
    <property type="entry name" value="agcS"/>
    <property type="match status" value="1"/>
</dbReference>
<dbReference type="InterPro" id="IPR001463">
    <property type="entry name" value="Na/Ala_symport"/>
</dbReference>
<dbReference type="PANTHER" id="PTHR30330:SF3">
    <property type="entry name" value="TRANSCRIPTIONAL REGULATOR, LRP FAMILY"/>
    <property type="match status" value="1"/>
</dbReference>
<gene>
    <name evidence="9" type="ORF">GCM10023168_07670</name>
</gene>
<feature type="transmembrane region" description="Helical" evidence="8">
    <location>
        <begin position="244"/>
        <end position="265"/>
    </location>
</feature>
<feature type="transmembrane region" description="Helical" evidence="8">
    <location>
        <begin position="328"/>
        <end position="349"/>
    </location>
</feature>
<keyword evidence="4 8" id="KW-1003">Cell membrane</keyword>
<evidence type="ECO:0000256" key="8">
    <source>
        <dbReference type="RuleBase" id="RU363064"/>
    </source>
</evidence>
<comment type="subcellular location">
    <subcellularLocation>
        <location evidence="1 8">Cell membrane</location>
        <topology evidence="1 8">Multi-pass membrane protein</topology>
    </subcellularLocation>
</comment>
<evidence type="ECO:0000256" key="7">
    <source>
        <dbReference type="ARBA" id="ARBA00023136"/>
    </source>
</evidence>
<evidence type="ECO:0000313" key="9">
    <source>
        <dbReference type="EMBL" id="GAA4399785.1"/>
    </source>
</evidence>
<evidence type="ECO:0000256" key="2">
    <source>
        <dbReference type="ARBA" id="ARBA00009261"/>
    </source>
</evidence>
<feature type="transmembrane region" description="Helical" evidence="8">
    <location>
        <begin position="440"/>
        <end position="459"/>
    </location>
</feature>
<accession>A0ABP8K2Q5</accession>
<sequence>MDVVDWFTAASDWITSKVFYAVPIFGTEVPLIVAWLVVAGAFFTVWLGFMQVRGPKLSLDLVRGRYSDPDDAGEVSHFQALATAVSGTVGLGNIAGVAVAISLGGPGATFWMIVAGLLGMATKMAECTLGVKYRREHADGSVSGGPMYYLRDGLAEQGRAGLGKVLAVLFAICMVGGALGGGNMFQSNQATAQIVAVTGGEDSFFADRPWIIGLVFAAVAGAVIIGGIKSIARVTEKVVPFMAVLYLSACVIVILANLGSVPGAFGDILTGAFSPEGVAGGAIGALIVGFQRAAFSNEAGLGSASVAHSAVKTKEPATEGFVAMLEPFIDTVVICTMTALTIVITGTWNDPDASELGGVDLTSRSFETVLPWFPVVLAVAVVLFAFSTMISWSYYGMKATGYLFGDSVLAENVFKGLFLVFTVIGSAAALGPVINFSDSMIFLMGIWNIIGLYLLAKVIRSTVLGYYERVESGEVKQVAHR</sequence>
<dbReference type="Gene3D" id="1.20.1740.10">
    <property type="entry name" value="Amino acid/polyamine transporter I"/>
    <property type="match status" value="1"/>
</dbReference>
<organism evidence="9 10">
    <name type="scientific">Fodinibacter luteus</name>
    <dbReference type="NCBI Taxonomy" id="552064"/>
    <lineage>
        <taxon>Bacteria</taxon>
        <taxon>Bacillati</taxon>
        <taxon>Actinomycetota</taxon>
        <taxon>Actinomycetes</taxon>
        <taxon>Micrococcales</taxon>
        <taxon>Intrasporangiaceae</taxon>
        <taxon>Fodinibacter (ex Wang et al. 2009)</taxon>
    </lineage>
</organism>
<dbReference type="Proteomes" id="UP001500945">
    <property type="component" value="Unassembled WGS sequence"/>
</dbReference>
<dbReference type="Pfam" id="PF01235">
    <property type="entry name" value="Na_Ala_symp"/>
    <property type="match status" value="1"/>
</dbReference>
<feature type="transmembrane region" description="Helical" evidence="8">
    <location>
        <begin position="277"/>
        <end position="295"/>
    </location>
</feature>
<feature type="transmembrane region" description="Helical" evidence="8">
    <location>
        <begin position="161"/>
        <end position="179"/>
    </location>
</feature>
<keyword evidence="10" id="KW-1185">Reference proteome</keyword>
<feature type="transmembrane region" description="Helical" evidence="8">
    <location>
        <begin position="29"/>
        <end position="49"/>
    </location>
</feature>
<feature type="transmembrane region" description="Helical" evidence="8">
    <location>
        <begin position="210"/>
        <end position="232"/>
    </location>
</feature>
<keyword evidence="7 8" id="KW-0472">Membrane</keyword>
<comment type="similarity">
    <text evidence="2 8">Belongs to the alanine or glycine:cation symporter (AGCS) (TC 2.A.25) family.</text>
</comment>
<evidence type="ECO:0000256" key="1">
    <source>
        <dbReference type="ARBA" id="ARBA00004651"/>
    </source>
</evidence>
<feature type="transmembrane region" description="Helical" evidence="8">
    <location>
        <begin position="416"/>
        <end position="434"/>
    </location>
</feature>
<feature type="transmembrane region" description="Helical" evidence="8">
    <location>
        <begin position="369"/>
        <end position="395"/>
    </location>
</feature>